<sequence>MSILAGIIESVVCSVSIQWLNKKRWIIDKENKKINENYKTYSTPTPASTLHNIGLTKQPQAASDVIIRCRMLRPPIALRVVLASEVLEQQRERMMKNKLKATLLRRTLTALE</sequence>
<proteinExistence type="predicted"/>
<dbReference type="EMBL" id="SNRW01002357">
    <property type="protein sequence ID" value="KAA6393045.1"/>
    <property type="molecule type" value="Genomic_DNA"/>
</dbReference>
<protein>
    <submittedName>
        <fullName evidence="1">Uncharacterized protein</fullName>
    </submittedName>
</protein>
<dbReference type="Proteomes" id="UP000324800">
    <property type="component" value="Unassembled WGS sequence"/>
</dbReference>
<evidence type="ECO:0000313" key="2">
    <source>
        <dbReference type="Proteomes" id="UP000324800"/>
    </source>
</evidence>
<reference evidence="1 2" key="1">
    <citation type="submission" date="2019-03" db="EMBL/GenBank/DDBJ databases">
        <title>Single cell metagenomics reveals metabolic interactions within the superorganism composed of flagellate Streblomastix strix and complex community of Bacteroidetes bacteria on its surface.</title>
        <authorList>
            <person name="Treitli S.C."/>
            <person name="Kolisko M."/>
            <person name="Husnik F."/>
            <person name="Keeling P."/>
            <person name="Hampl V."/>
        </authorList>
    </citation>
    <scope>NUCLEOTIDE SEQUENCE [LARGE SCALE GENOMIC DNA]</scope>
    <source>
        <strain evidence="1">ST1C</strain>
    </source>
</reference>
<accession>A0A5J4WF66</accession>
<evidence type="ECO:0000313" key="1">
    <source>
        <dbReference type="EMBL" id="KAA6393045.1"/>
    </source>
</evidence>
<dbReference type="AlphaFoldDB" id="A0A5J4WF66"/>
<comment type="caution">
    <text evidence="1">The sequence shown here is derived from an EMBL/GenBank/DDBJ whole genome shotgun (WGS) entry which is preliminary data.</text>
</comment>
<name>A0A5J4WF66_9EUKA</name>
<gene>
    <name evidence="1" type="ORF">EZS28_011428</name>
</gene>
<organism evidence="1 2">
    <name type="scientific">Streblomastix strix</name>
    <dbReference type="NCBI Taxonomy" id="222440"/>
    <lineage>
        <taxon>Eukaryota</taxon>
        <taxon>Metamonada</taxon>
        <taxon>Preaxostyla</taxon>
        <taxon>Oxymonadida</taxon>
        <taxon>Streblomastigidae</taxon>
        <taxon>Streblomastix</taxon>
    </lineage>
</organism>